<evidence type="ECO:0000313" key="3">
    <source>
        <dbReference type="Proteomes" id="UP000001202"/>
    </source>
</evidence>
<dbReference type="SUPFAM" id="SSF48371">
    <property type="entry name" value="ARM repeat"/>
    <property type="match status" value="1"/>
</dbReference>
<dbReference type="EMBL" id="CP000805">
    <property type="protein sequence ID" value="ACD71027.1"/>
    <property type="molecule type" value="Genomic_DNA"/>
</dbReference>
<protein>
    <recommendedName>
        <fullName evidence="4">HEAT repeat domain-containing protein</fullName>
    </recommendedName>
</protein>
<keyword evidence="1" id="KW-0472">Membrane</keyword>
<dbReference type="SMR" id="A0A0H3BJ91"/>
<accession>A0A0H3BJ91</accession>
<keyword evidence="1" id="KW-0812">Transmembrane</keyword>
<dbReference type="Gene3D" id="1.25.10.10">
    <property type="entry name" value="Leucine-rich Repeat Variant"/>
    <property type="match status" value="1"/>
</dbReference>
<organism evidence="2 3">
    <name type="scientific">Treponema pallidum subsp. pallidum (strain SS14)</name>
    <dbReference type="NCBI Taxonomy" id="455434"/>
    <lineage>
        <taxon>Bacteria</taxon>
        <taxon>Pseudomonadati</taxon>
        <taxon>Spirochaetota</taxon>
        <taxon>Spirochaetia</taxon>
        <taxon>Spirochaetales</taxon>
        <taxon>Treponemataceae</taxon>
        <taxon>Treponema</taxon>
    </lineage>
</organism>
<evidence type="ECO:0000256" key="1">
    <source>
        <dbReference type="SAM" id="Phobius"/>
    </source>
</evidence>
<dbReference type="PATRIC" id="fig|455434.6.peg.602"/>
<dbReference type="KEGG" id="tpp:TPASS_0608"/>
<dbReference type="AlphaFoldDB" id="A0A0H3BJ91"/>
<proteinExistence type="predicted"/>
<dbReference type="InterPro" id="IPR016024">
    <property type="entry name" value="ARM-type_fold"/>
</dbReference>
<dbReference type="InterPro" id="IPR011989">
    <property type="entry name" value="ARM-like"/>
</dbReference>
<dbReference type="GeneID" id="93876375"/>
<name>A0A0H3BJ91_TREPS</name>
<dbReference type="Pfam" id="PF13646">
    <property type="entry name" value="HEAT_2"/>
    <property type="match status" value="1"/>
</dbReference>
<evidence type="ECO:0008006" key="4">
    <source>
        <dbReference type="Google" id="ProtNLM"/>
    </source>
</evidence>
<dbReference type="RefSeq" id="WP_010882054.1">
    <property type="nucleotide sequence ID" value="NC_010741.1"/>
</dbReference>
<sequence>MADPSACVFRSLRIPGHKPLTWCAKCSTMCPRVPCGSVSVPCAFCTISFRRKCPMQQRFFLLGVCAFAFGVPVFPQQGTDPSVGAQASAGDGGMMTVEQAYLNSAEGVVIKEMVESRGHDSKVLALQYIQEALEGGRGSDDLQEALSRLATAGLFRVIREQGRVINDFPDIRLRACELLARLPSARTKDALIQVMCADREPSVVRAAVKSLGEVGINEQDETTATIGWISRKFSAINPTGSLALEILNTYERLAPTVRDRRAVVESIMDIAADGRYAAAVRARALEVVKGVVSGGK</sequence>
<feature type="transmembrane region" description="Helical" evidence="1">
    <location>
        <begin position="59"/>
        <end position="75"/>
    </location>
</feature>
<keyword evidence="1" id="KW-1133">Transmembrane helix</keyword>
<gene>
    <name evidence="2" type="ordered locus">TPASS_0608</name>
</gene>
<dbReference type="Proteomes" id="UP000001202">
    <property type="component" value="Chromosome"/>
</dbReference>
<evidence type="ECO:0000313" key="2">
    <source>
        <dbReference type="EMBL" id="ACD71027.1"/>
    </source>
</evidence>
<reference evidence="2 3" key="1">
    <citation type="journal article" date="2008" name="BMC Microbiol.">
        <title>Complete genome sequence of Treponema pallidum ssp. pallidum strain SS14 determined with oligonucleotide arrays.</title>
        <authorList>
            <person name="Matejkova P."/>
            <person name="Strouhal M."/>
            <person name="Smajs D."/>
            <person name="Norris S.J."/>
            <person name="Palzkill T."/>
            <person name="Petrosino J.F."/>
            <person name="Sodergren E."/>
            <person name="Norton J.E."/>
            <person name="Singh J."/>
            <person name="Richmond T.A."/>
            <person name="Molla M.N."/>
            <person name="Albert T.J."/>
            <person name="Weinstock G.M."/>
        </authorList>
    </citation>
    <scope>NUCLEOTIDE SEQUENCE [LARGE SCALE GENOMIC DNA]</scope>
    <source>
        <strain evidence="2 3">SS14</strain>
    </source>
</reference>